<evidence type="ECO:0000313" key="2">
    <source>
        <dbReference type="EMBL" id="CAI8773967.1"/>
    </source>
</evidence>
<protein>
    <submittedName>
        <fullName evidence="2">Uncharacterized protein</fullName>
    </submittedName>
</protein>
<dbReference type="EMBL" id="OX458333">
    <property type="protein sequence ID" value="CAI8773967.1"/>
    <property type="molecule type" value="Genomic_DNA"/>
</dbReference>
<dbReference type="Proteomes" id="UP001162030">
    <property type="component" value="Chromosome"/>
</dbReference>
<keyword evidence="3" id="KW-1185">Reference proteome</keyword>
<keyword evidence="1" id="KW-0472">Membrane</keyword>
<sequence>MYPSESKRQIGSYMRFFFLGLAVSATSWLATISFVVFILVPEEVRSATLRGPFFPW</sequence>
<reference evidence="2 3" key="1">
    <citation type="submission" date="2023-03" db="EMBL/GenBank/DDBJ databases">
        <authorList>
            <person name="Pearce D."/>
        </authorList>
    </citation>
    <scope>NUCLEOTIDE SEQUENCE [LARGE SCALE GENOMIC DNA]</scope>
    <source>
        <strain evidence="2">Msz</strain>
    </source>
</reference>
<gene>
    <name evidence="2" type="ORF">MSZNOR_1086</name>
</gene>
<evidence type="ECO:0000313" key="3">
    <source>
        <dbReference type="Proteomes" id="UP001162030"/>
    </source>
</evidence>
<evidence type="ECO:0000256" key="1">
    <source>
        <dbReference type="SAM" id="Phobius"/>
    </source>
</evidence>
<accession>A0ABM9HYM8</accession>
<name>A0ABM9HYM8_9GAMM</name>
<proteinExistence type="predicted"/>
<keyword evidence="1" id="KW-1133">Transmembrane helix</keyword>
<organism evidence="2 3">
    <name type="scientific">Methylocaldum szegediense</name>
    <dbReference type="NCBI Taxonomy" id="73780"/>
    <lineage>
        <taxon>Bacteria</taxon>
        <taxon>Pseudomonadati</taxon>
        <taxon>Pseudomonadota</taxon>
        <taxon>Gammaproteobacteria</taxon>
        <taxon>Methylococcales</taxon>
        <taxon>Methylococcaceae</taxon>
        <taxon>Methylocaldum</taxon>
    </lineage>
</organism>
<feature type="transmembrane region" description="Helical" evidence="1">
    <location>
        <begin position="16"/>
        <end position="40"/>
    </location>
</feature>
<keyword evidence="1" id="KW-0812">Transmembrane</keyword>